<feature type="region of interest" description="Disordered" evidence="1">
    <location>
        <begin position="70"/>
        <end position="103"/>
    </location>
</feature>
<feature type="compositionally biased region" description="Low complexity" evidence="1">
    <location>
        <begin position="198"/>
        <end position="218"/>
    </location>
</feature>
<evidence type="ECO:0000313" key="4">
    <source>
        <dbReference type="Proteomes" id="UP001150238"/>
    </source>
</evidence>
<keyword evidence="2" id="KW-1133">Transmembrane helix</keyword>
<reference evidence="3" key="1">
    <citation type="submission" date="2022-08" db="EMBL/GenBank/DDBJ databases">
        <authorList>
            <consortium name="DOE Joint Genome Institute"/>
            <person name="Min B."/>
            <person name="Riley R."/>
            <person name="Sierra-Patev S."/>
            <person name="Naranjo-Ortiz M."/>
            <person name="Looney B."/>
            <person name="Konkel Z."/>
            <person name="Slot J.C."/>
            <person name="Sakamoto Y."/>
            <person name="Steenwyk J.L."/>
            <person name="Rokas A."/>
            <person name="Carro J."/>
            <person name="Camarero S."/>
            <person name="Ferreira P."/>
            <person name="Molpeceres G."/>
            <person name="Ruiz-Duenas F.J."/>
            <person name="Serrano A."/>
            <person name="Henrissat B."/>
            <person name="Drula E."/>
            <person name="Hughes K.W."/>
            <person name="Mata J.L."/>
            <person name="Ishikawa N.K."/>
            <person name="Vargas-Isla R."/>
            <person name="Ushijima S."/>
            <person name="Smith C.A."/>
            <person name="Ahrendt S."/>
            <person name="Andreopoulos W."/>
            <person name="He G."/>
            <person name="Labutti K."/>
            <person name="Lipzen A."/>
            <person name="Ng V."/>
            <person name="Sandor L."/>
            <person name="Barry K."/>
            <person name="Martinez A.T."/>
            <person name="Xiao Y."/>
            <person name="Gibbons J.G."/>
            <person name="Terashima K."/>
            <person name="Hibbett D.S."/>
            <person name="Grigoriev I.V."/>
        </authorList>
    </citation>
    <scope>NUCLEOTIDE SEQUENCE</scope>
    <source>
        <strain evidence="3">Sp2 HRB7682 ss15</strain>
    </source>
</reference>
<accession>A0A9W8ZY96</accession>
<comment type="caution">
    <text evidence="3">The sequence shown here is derived from an EMBL/GenBank/DDBJ whole genome shotgun (WGS) entry which is preliminary data.</text>
</comment>
<dbReference type="AlphaFoldDB" id="A0A9W8ZY96"/>
<feature type="region of interest" description="Disordered" evidence="1">
    <location>
        <begin position="309"/>
        <end position="328"/>
    </location>
</feature>
<evidence type="ECO:0000256" key="1">
    <source>
        <dbReference type="SAM" id="MobiDB-lite"/>
    </source>
</evidence>
<keyword evidence="2" id="KW-0812">Transmembrane</keyword>
<reference evidence="3" key="2">
    <citation type="journal article" date="2023" name="Proc. Natl. Acad. Sci. U.S.A.">
        <title>A global phylogenomic analysis of the shiitake genus Lentinula.</title>
        <authorList>
            <person name="Sierra-Patev S."/>
            <person name="Min B."/>
            <person name="Naranjo-Ortiz M."/>
            <person name="Looney B."/>
            <person name="Konkel Z."/>
            <person name="Slot J.C."/>
            <person name="Sakamoto Y."/>
            <person name="Steenwyk J.L."/>
            <person name="Rokas A."/>
            <person name="Carro J."/>
            <person name="Camarero S."/>
            <person name="Ferreira P."/>
            <person name="Molpeceres G."/>
            <person name="Ruiz-Duenas F.J."/>
            <person name="Serrano A."/>
            <person name="Henrissat B."/>
            <person name="Drula E."/>
            <person name="Hughes K.W."/>
            <person name="Mata J.L."/>
            <person name="Ishikawa N.K."/>
            <person name="Vargas-Isla R."/>
            <person name="Ushijima S."/>
            <person name="Smith C.A."/>
            <person name="Donoghue J."/>
            <person name="Ahrendt S."/>
            <person name="Andreopoulos W."/>
            <person name="He G."/>
            <person name="LaButti K."/>
            <person name="Lipzen A."/>
            <person name="Ng V."/>
            <person name="Riley R."/>
            <person name="Sandor L."/>
            <person name="Barry K."/>
            <person name="Martinez A.T."/>
            <person name="Xiao Y."/>
            <person name="Gibbons J.G."/>
            <person name="Terashima K."/>
            <person name="Grigoriev I.V."/>
            <person name="Hibbett D."/>
        </authorList>
    </citation>
    <scope>NUCLEOTIDE SEQUENCE</scope>
    <source>
        <strain evidence="3">Sp2 HRB7682 ss15</strain>
    </source>
</reference>
<feature type="compositionally biased region" description="Low complexity" evidence="1">
    <location>
        <begin position="238"/>
        <end position="253"/>
    </location>
</feature>
<feature type="region of interest" description="Disordered" evidence="1">
    <location>
        <begin position="18"/>
        <end position="43"/>
    </location>
</feature>
<feature type="transmembrane region" description="Helical" evidence="2">
    <location>
        <begin position="441"/>
        <end position="462"/>
    </location>
</feature>
<dbReference type="Proteomes" id="UP001150238">
    <property type="component" value="Unassembled WGS sequence"/>
</dbReference>
<evidence type="ECO:0000313" key="3">
    <source>
        <dbReference type="EMBL" id="KAJ4469503.1"/>
    </source>
</evidence>
<feature type="compositionally biased region" description="Polar residues" evidence="1">
    <location>
        <begin position="72"/>
        <end position="85"/>
    </location>
</feature>
<name>A0A9W8ZY96_9AGAR</name>
<dbReference type="EMBL" id="JANVFS010000035">
    <property type="protein sequence ID" value="KAJ4469503.1"/>
    <property type="molecule type" value="Genomic_DNA"/>
</dbReference>
<feature type="compositionally biased region" description="Polar residues" evidence="1">
    <location>
        <begin position="22"/>
        <end position="43"/>
    </location>
</feature>
<gene>
    <name evidence="3" type="ORF">C8J55DRAFT_197798</name>
</gene>
<feature type="compositionally biased region" description="Polar residues" evidence="1">
    <location>
        <begin position="263"/>
        <end position="273"/>
    </location>
</feature>
<feature type="compositionally biased region" description="Basic and acidic residues" evidence="1">
    <location>
        <begin position="90"/>
        <end position="101"/>
    </location>
</feature>
<organism evidence="3 4">
    <name type="scientific">Lentinula lateritia</name>
    <dbReference type="NCBI Taxonomy" id="40482"/>
    <lineage>
        <taxon>Eukaryota</taxon>
        <taxon>Fungi</taxon>
        <taxon>Dikarya</taxon>
        <taxon>Basidiomycota</taxon>
        <taxon>Agaricomycotina</taxon>
        <taxon>Agaricomycetes</taxon>
        <taxon>Agaricomycetidae</taxon>
        <taxon>Agaricales</taxon>
        <taxon>Marasmiineae</taxon>
        <taxon>Omphalotaceae</taxon>
        <taxon>Lentinula</taxon>
    </lineage>
</organism>
<protein>
    <submittedName>
        <fullName evidence="3">Uncharacterized protein</fullName>
    </submittedName>
</protein>
<feature type="transmembrane region" description="Helical" evidence="2">
    <location>
        <begin position="627"/>
        <end position="651"/>
    </location>
</feature>
<sequence length="655" mass="73091">MFNSLLRLWRSRGDVQQDLEANPNNDHFTRLPSAQRSRPNQPKLQLNTSMISIPIKRSPHSITGIEGHEAQWHTSPNGSTRSGPSNIAWLRHDPSRNEDQLPVRPPAARLGMVRHTAIPLSRSISSPASSQLQVYPARRLGMNPAHAGSTFSLRMDGQSHVSTLYGDAYNYPLVKQLSPIAEQDYFSPESLRKTIQLPPDTSTSISPSVSSPAGSHSTRPSPVHSLPFITRPVNRSLSQSTHRSGRSTTSTVTPILPLPEARLQTSGPYTSQDGDAHPLRPGKSSNRLTTMPTIPAGSSEEYQIGNEAAESSYGGHEEAEDGSEGSESLRSFVTAGDISPNQIVPPITFDYGSTPSPLPVPAPVAQSQSYSKILPVEFTETDVSMIRSDGSSVQAYTRSPASVSSSFIRRRWDKDAVYPVGPGAFNLKPKRQCFYIDATPALWAFLLGFFFPVLWFVGGWHFTNFGEQPARLTLWEFYFNGAYWRELFCCGRGKLKWNDQLKESESSETKKGKGKEREKPLRIRHPPPLPRWITEKLSTDVKKARLNDAKRSLRGISFGYPFVPRPVVCSSSSHSNATQAARRIMSVLSRPNRFLDQFYGVRLRDVRGKREGPRRIFDPWIQRCRYAFCYAMVLFLCGLATAATTLIIFSLRDFR</sequence>
<feature type="region of interest" description="Disordered" evidence="1">
    <location>
        <begin position="501"/>
        <end position="521"/>
    </location>
</feature>
<proteinExistence type="predicted"/>
<feature type="region of interest" description="Disordered" evidence="1">
    <location>
        <begin position="195"/>
        <end position="289"/>
    </location>
</feature>
<keyword evidence="2" id="KW-0472">Membrane</keyword>
<evidence type="ECO:0000256" key="2">
    <source>
        <dbReference type="SAM" id="Phobius"/>
    </source>
</evidence>